<keyword evidence="1" id="KW-0812">Transmembrane</keyword>
<evidence type="ECO:0000313" key="3">
    <source>
        <dbReference type="Proteomes" id="UP000227088"/>
    </source>
</evidence>
<feature type="transmembrane region" description="Helical" evidence="1">
    <location>
        <begin position="93"/>
        <end position="112"/>
    </location>
</feature>
<dbReference type="Proteomes" id="UP000227088">
    <property type="component" value="Unassembled WGS sequence"/>
</dbReference>
<comment type="caution">
    <text evidence="2">The sequence shown here is derived from an EMBL/GenBank/DDBJ whole genome shotgun (WGS) entry which is preliminary data.</text>
</comment>
<gene>
    <name evidence="2" type="ORF">A9R00_12170</name>
</gene>
<feature type="transmembrane region" description="Helical" evidence="1">
    <location>
        <begin position="43"/>
        <end position="61"/>
    </location>
</feature>
<proteinExistence type="predicted"/>
<accession>A0A1Y5HD20</accession>
<dbReference type="AlphaFoldDB" id="A0A1Y5HD20"/>
<dbReference type="EMBL" id="MABE01000697">
    <property type="protein sequence ID" value="OUS35151.1"/>
    <property type="molecule type" value="Genomic_DNA"/>
</dbReference>
<evidence type="ECO:0008006" key="4">
    <source>
        <dbReference type="Google" id="ProtNLM"/>
    </source>
</evidence>
<feature type="transmembrane region" description="Helical" evidence="1">
    <location>
        <begin position="68"/>
        <end position="87"/>
    </location>
</feature>
<reference evidence="3" key="1">
    <citation type="journal article" date="2017" name="Proc. Natl. Acad. Sci. U.S.A.">
        <title>Simulation of Deepwater Horizon oil plume reveals substrate specialization within a complex community of hydrocarbon degraders.</title>
        <authorList>
            <person name="Hu P."/>
            <person name="Dubinsky E.A."/>
            <person name="Probst A.J."/>
            <person name="Wang J."/>
            <person name="Sieber C.M.K."/>
            <person name="Tom L.M."/>
            <person name="Gardinali P."/>
            <person name="Banfield J.F."/>
            <person name="Atlas R.M."/>
            <person name="Andersen G.L."/>
        </authorList>
    </citation>
    <scope>NUCLEOTIDE SEQUENCE [LARGE SCALE GENOMIC DNA]</scope>
</reference>
<evidence type="ECO:0000256" key="1">
    <source>
        <dbReference type="SAM" id="Phobius"/>
    </source>
</evidence>
<dbReference type="Pfam" id="PF09842">
    <property type="entry name" value="DUF2069"/>
    <property type="match status" value="1"/>
</dbReference>
<sequence length="128" mass="14338">MNKLLLSRTTLLISYIGLIFVLLASTLASGGEHTEGTSIAAPIILWLFKCLPLLIFIPGLISGSHKTASWLSYVTMIYFVLAILLMFTTGADIWGTLMPLTTLVLFVATMLYTRWKKEEERLNVQEKK</sequence>
<keyword evidence="1" id="KW-1133">Transmembrane helix</keyword>
<feature type="transmembrane region" description="Helical" evidence="1">
    <location>
        <begin position="12"/>
        <end position="31"/>
    </location>
</feature>
<keyword evidence="1" id="KW-0472">Membrane</keyword>
<protein>
    <recommendedName>
        <fullName evidence="4">DUF2069 domain-containing protein</fullName>
    </recommendedName>
</protein>
<evidence type="ECO:0000313" key="2">
    <source>
        <dbReference type="EMBL" id="OUS35151.1"/>
    </source>
</evidence>
<organism evidence="2 3">
    <name type="scientific">Oleispira antarctica</name>
    <dbReference type="NCBI Taxonomy" id="188908"/>
    <lineage>
        <taxon>Bacteria</taxon>
        <taxon>Pseudomonadati</taxon>
        <taxon>Pseudomonadota</taxon>
        <taxon>Gammaproteobacteria</taxon>
        <taxon>Oceanospirillales</taxon>
        <taxon>Oceanospirillaceae</taxon>
        <taxon>Oleispira</taxon>
    </lineage>
</organism>
<dbReference type="InterPro" id="IPR018643">
    <property type="entry name" value="DUF2069_membrane"/>
</dbReference>
<name>A0A1Y5HD20_OLEAN</name>